<comment type="function">
    <text evidence="9">Condenses 4-methyl-5-(beta-hydroxyethyl)thiazole monophosphate (THZ-P) and 2-methyl-4-amino-5-hydroxymethyl pyrimidine pyrophosphate (HMP-PP) to form thiamine monophosphate (TMP).</text>
</comment>
<keyword evidence="2 9" id="KW-0808">Transferase</keyword>
<evidence type="ECO:0000256" key="7">
    <source>
        <dbReference type="ARBA" id="ARBA00047851"/>
    </source>
</evidence>
<comment type="pathway">
    <text evidence="1 9 11">Cofactor biosynthesis; thiamine diphosphate biosynthesis; thiamine phosphate from 4-amino-2-methyl-5-diphosphomethylpyrimidine and 4-methyl-5-(2-phosphoethyl)-thiazole: step 1/1.</text>
</comment>
<accession>A0A918U8Q5</accession>
<feature type="binding site" evidence="9">
    <location>
        <position position="92"/>
    </location>
    <ligand>
        <name>Mg(2+)</name>
        <dbReference type="ChEBI" id="CHEBI:18420"/>
    </ligand>
</feature>
<evidence type="ECO:0000256" key="5">
    <source>
        <dbReference type="ARBA" id="ARBA00022977"/>
    </source>
</evidence>
<dbReference type="AlphaFoldDB" id="A0A918U8Q5"/>
<organism evidence="13 14">
    <name type="scientific">Paludibacterium paludis</name>
    <dbReference type="NCBI Taxonomy" id="1225769"/>
    <lineage>
        <taxon>Bacteria</taxon>
        <taxon>Pseudomonadati</taxon>
        <taxon>Pseudomonadota</taxon>
        <taxon>Betaproteobacteria</taxon>
        <taxon>Neisseriales</taxon>
        <taxon>Chromobacteriaceae</taxon>
        <taxon>Paludibacterium</taxon>
    </lineage>
</organism>
<dbReference type="CDD" id="cd00564">
    <property type="entry name" value="TMP_TenI"/>
    <property type="match status" value="1"/>
</dbReference>
<evidence type="ECO:0000256" key="6">
    <source>
        <dbReference type="ARBA" id="ARBA00047334"/>
    </source>
</evidence>
<dbReference type="GO" id="GO:0005737">
    <property type="term" value="C:cytoplasm"/>
    <property type="evidence" value="ECO:0007669"/>
    <property type="project" value="TreeGrafter"/>
</dbReference>
<feature type="binding site" evidence="9">
    <location>
        <position position="73"/>
    </location>
    <ligand>
        <name>Mg(2+)</name>
        <dbReference type="ChEBI" id="CHEBI:18420"/>
    </ligand>
</feature>
<dbReference type="GO" id="GO:0009228">
    <property type="term" value="P:thiamine biosynthetic process"/>
    <property type="evidence" value="ECO:0007669"/>
    <property type="project" value="UniProtKB-KW"/>
</dbReference>
<feature type="binding site" evidence="9">
    <location>
        <position position="111"/>
    </location>
    <ligand>
        <name>4-amino-2-methyl-5-(diphosphooxymethyl)pyrimidine</name>
        <dbReference type="ChEBI" id="CHEBI:57841"/>
    </ligand>
</feature>
<comment type="similarity">
    <text evidence="9 10">Belongs to the thiamine-phosphate synthase family.</text>
</comment>
<dbReference type="EMBL" id="BMYX01000006">
    <property type="protein sequence ID" value="GGY12415.1"/>
    <property type="molecule type" value="Genomic_DNA"/>
</dbReference>
<feature type="domain" description="Thiamine phosphate synthase/TenI" evidence="12">
    <location>
        <begin position="11"/>
        <end position="189"/>
    </location>
</feature>
<dbReference type="InterPro" id="IPR013785">
    <property type="entry name" value="Aldolase_TIM"/>
</dbReference>
<evidence type="ECO:0000256" key="3">
    <source>
        <dbReference type="ARBA" id="ARBA00022723"/>
    </source>
</evidence>
<protein>
    <recommendedName>
        <fullName evidence="9">Thiamine-phosphate synthase</fullName>
        <shortName evidence="9">TP synthase</shortName>
        <shortName evidence="9">TPS</shortName>
        <ecNumber evidence="9">2.5.1.3</ecNumber>
    </recommendedName>
    <alternativeName>
        <fullName evidence="9">Thiamine-phosphate pyrophosphorylase</fullName>
        <shortName evidence="9">TMP pyrophosphorylase</shortName>
        <shortName evidence="9">TMP-PPase</shortName>
    </alternativeName>
</protein>
<evidence type="ECO:0000256" key="2">
    <source>
        <dbReference type="ARBA" id="ARBA00022679"/>
    </source>
</evidence>
<dbReference type="RefSeq" id="WP_189532770.1">
    <property type="nucleotide sequence ID" value="NZ_BMYX01000006.1"/>
</dbReference>
<dbReference type="SUPFAM" id="SSF51391">
    <property type="entry name" value="Thiamin phosphate synthase"/>
    <property type="match status" value="1"/>
</dbReference>
<dbReference type="InterPro" id="IPR036206">
    <property type="entry name" value="ThiamineP_synth_sf"/>
</dbReference>
<feature type="binding site" evidence="9">
    <location>
        <position position="141"/>
    </location>
    <ligand>
        <name>4-amino-2-methyl-5-(diphosphooxymethyl)pyrimidine</name>
        <dbReference type="ChEBI" id="CHEBI:57841"/>
    </ligand>
</feature>
<evidence type="ECO:0000259" key="12">
    <source>
        <dbReference type="Pfam" id="PF02581"/>
    </source>
</evidence>
<dbReference type="EC" id="2.5.1.3" evidence="9"/>
<dbReference type="GO" id="GO:0000287">
    <property type="term" value="F:magnesium ion binding"/>
    <property type="evidence" value="ECO:0007669"/>
    <property type="project" value="UniProtKB-UniRule"/>
</dbReference>
<keyword evidence="3 9" id="KW-0479">Metal-binding</keyword>
<name>A0A918U8Q5_9NEIS</name>
<keyword evidence="14" id="KW-1185">Reference proteome</keyword>
<comment type="caution">
    <text evidence="13">The sequence shown here is derived from an EMBL/GenBank/DDBJ whole genome shotgun (WGS) entry which is preliminary data.</text>
</comment>
<evidence type="ECO:0000256" key="10">
    <source>
        <dbReference type="RuleBase" id="RU003826"/>
    </source>
</evidence>
<comment type="catalytic activity">
    <reaction evidence="6 9 10">
        <text>4-methyl-5-(2-phosphooxyethyl)-thiazole + 4-amino-2-methyl-5-(diphosphooxymethyl)pyrimidine + H(+) = thiamine phosphate + diphosphate</text>
        <dbReference type="Rhea" id="RHEA:22328"/>
        <dbReference type="ChEBI" id="CHEBI:15378"/>
        <dbReference type="ChEBI" id="CHEBI:33019"/>
        <dbReference type="ChEBI" id="CHEBI:37575"/>
        <dbReference type="ChEBI" id="CHEBI:57841"/>
        <dbReference type="ChEBI" id="CHEBI:58296"/>
        <dbReference type="EC" id="2.5.1.3"/>
    </reaction>
</comment>
<evidence type="ECO:0000256" key="11">
    <source>
        <dbReference type="RuleBase" id="RU004253"/>
    </source>
</evidence>
<gene>
    <name evidence="9 13" type="primary">thiE</name>
    <name evidence="13" type="ORF">GCM10011289_14470</name>
</gene>
<comment type="catalytic activity">
    <reaction evidence="7 9 10">
        <text>2-(2-carboxy-4-methylthiazol-5-yl)ethyl phosphate + 4-amino-2-methyl-5-(diphosphooxymethyl)pyrimidine + 2 H(+) = thiamine phosphate + CO2 + diphosphate</text>
        <dbReference type="Rhea" id="RHEA:47848"/>
        <dbReference type="ChEBI" id="CHEBI:15378"/>
        <dbReference type="ChEBI" id="CHEBI:16526"/>
        <dbReference type="ChEBI" id="CHEBI:33019"/>
        <dbReference type="ChEBI" id="CHEBI:37575"/>
        <dbReference type="ChEBI" id="CHEBI:57841"/>
        <dbReference type="ChEBI" id="CHEBI:62890"/>
        <dbReference type="EC" id="2.5.1.3"/>
    </reaction>
</comment>
<reference evidence="13" key="2">
    <citation type="submission" date="2020-09" db="EMBL/GenBank/DDBJ databases">
        <authorList>
            <person name="Sun Q."/>
            <person name="Kim S."/>
        </authorList>
    </citation>
    <scope>NUCLEOTIDE SEQUENCE</scope>
    <source>
        <strain evidence="13">KCTC 32182</strain>
    </source>
</reference>
<comment type="cofactor">
    <cofactor evidence="9">
        <name>Mg(2+)</name>
        <dbReference type="ChEBI" id="CHEBI:18420"/>
    </cofactor>
    <text evidence="9">Binds 1 Mg(2+) ion per subunit.</text>
</comment>
<sequence>MNGKTERIAGLYAITPDTNDTEKLIRDCAAVLAGGARMLQYRNKGQDETLKLAQAKGLHALCREHGAAFIVNDDITLAKRIGADGVHLGRDDASLAQARRELGPEAILGVSCYNLLMLAQNAAELGADYLAFGAVFPSATKPGAVHAPLELFAEAEKFGLPRVAIGGITEHNAARVIAAGAEAIAVIGGLFDTPDPGLAARAISELFPG</sequence>
<keyword evidence="5 9" id="KW-0784">Thiamine biosynthesis</keyword>
<dbReference type="Pfam" id="PF02581">
    <property type="entry name" value="TMP-TENI"/>
    <property type="match status" value="1"/>
</dbReference>
<dbReference type="GO" id="GO:0004789">
    <property type="term" value="F:thiamine-phosphate diphosphorylase activity"/>
    <property type="evidence" value="ECO:0007669"/>
    <property type="project" value="UniProtKB-UniRule"/>
</dbReference>
<proteinExistence type="inferred from homology"/>
<feature type="binding site" evidence="9">
    <location>
        <begin position="138"/>
        <end position="140"/>
    </location>
    <ligand>
        <name>2-[(2R,5Z)-2-carboxy-4-methylthiazol-5(2H)-ylidene]ethyl phosphate</name>
        <dbReference type="ChEBI" id="CHEBI:62899"/>
    </ligand>
</feature>
<evidence type="ECO:0000256" key="8">
    <source>
        <dbReference type="ARBA" id="ARBA00047883"/>
    </source>
</evidence>
<comment type="catalytic activity">
    <reaction evidence="8 9 10">
        <text>2-[(2R,5Z)-2-carboxy-4-methylthiazol-5(2H)-ylidene]ethyl phosphate + 4-amino-2-methyl-5-(diphosphooxymethyl)pyrimidine + 2 H(+) = thiamine phosphate + CO2 + diphosphate</text>
        <dbReference type="Rhea" id="RHEA:47844"/>
        <dbReference type="ChEBI" id="CHEBI:15378"/>
        <dbReference type="ChEBI" id="CHEBI:16526"/>
        <dbReference type="ChEBI" id="CHEBI:33019"/>
        <dbReference type="ChEBI" id="CHEBI:37575"/>
        <dbReference type="ChEBI" id="CHEBI:57841"/>
        <dbReference type="ChEBI" id="CHEBI:62899"/>
        <dbReference type="EC" id="2.5.1.3"/>
    </reaction>
</comment>
<dbReference type="PANTHER" id="PTHR20857:SF15">
    <property type="entry name" value="THIAMINE-PHOSPHATE SYNTHASE"/>
    <property type="match status" value="1"/>
</dbReference>
<feature type="binding site" evidence="9">
    <location>
        <position position="72"/>
    </location>
    <ligand>
        <name>4-amino-2-methyl-5-(diphosphooxymethyl)pyrimidine</name>
        <dbReference type="ChEBI" id="CHEBI:57841"/>
    </ligand>
</feature>
<feature type="binding site" evidence="9">
    <location>
        <begin position="40"/>
        <end position="44"/>
    </location>
    <ligand>
        <name>4-amino-2-methyl-5-(diphosphooxymethyl)pyrimidine</name>
        <dbReference type="ChEBI" id="CHEBI:57841"/>
    </ligand>
</feature>
<evidence type="ECO:0000313" key="13">
    <source>
        <dbReference type="EMBL" id="GGY12415.1"/>
    </source>
</evidence>
<dbReference type="InterPro" id="IPR034291">
    <property type="entry name" value="TMP_synthase"/>
</dbReference>
<dbReference type="GO" id="GO:0009229">
    <property type="term" value="P:thiamine diphosphate biosynthetic process"/>
    <property type="evidence" value="ECO:0007669"/>
    <property type="project" value="UniProtKB-UniRule"/>
</dbReference>
<comment type="caution">
    <text evidence="9">Lacks conserved residue(s) required for the propagation of feature annotation.</text>
</comment>
<keyword evidence="4 9" id="KW-0460">Magnesium</keyword>
<reference evidence="13" key="1">
    <citation type="journal article" date="2014" name="Int. J. Syst. Evol. Microbiol.">
        <title>Complete genome sequence of Corynebacterium casei LMG S-19264T (=DSM 44701T), isolated from a smear-ripened cheese.</title>
        <authorList>
            <consortium name="US DOE Joint Genome Institute (JGI-PGF)"/>
            <person name="Walter F."/>
            <person name="Albersmeier A."/>
            <person name="Kalinowski J."/>
            <person name="Ruckert C."/>
        </authorList>
    </citation>
    <scope>NUCLEOTIDE SEQUENCE</scope>
    <source>
        <strain evidence="13">KCTC 32182</strain>
    </source>
</reference>
<feature type="binding site" evidence="9">
    <location>
        <position position="167"/>
    </location>
    <ligand>
        <name>2-[(2R,5Z)-2-carboxy-4-methylthiazol-5(2H)-ylidene]ethyl phosphate</name>
        <dbReference type="ChEBI" id="CHEBI:62899"/>
    </ligand>
</feature>
<evidence type="ECO:0000313" key="14">
    <source>
        <dbReference type="Proteomes" id="UP000645257"/>
    </source>
</evidence>
<dbReference type="Gene3D" id="3.20.20.70">
    <property type="entry name" value="Aldolase class I"/>
    <property type="match status" value="1"/>
</dbReference>
<dbReference type="Proteomes" id="UP000645257">
    <property type="component" value="Unassembled WGS sequence"/>
</dbReference>
<evidence type="ECO:0000256" key="9">
    <source>
        <dbReference type="HAMAP-Rule" id="MF_00097"/>
    </source>
</evidence>
<dbReference type="NCBIfam" id="TIGR00693">
    <property type="entry name" value="thiE"/>
    <property type="match status" value="1"/>
</dbReference>
<evidence type="ECO:0000256" key="4">
    <source>
        <dbReference type="ARBA" id="ARBA00022842"/>
    </source>
</evidence>
<dbReference type="PANTHER" id="PTHR20857">
    <property type="entry name" value="THIAMINE-PHOSPHATE PYROPHOSPHORYLASE"/>
    <property type="match status" value="1"/>
</dbReference>
<evidence type="ECO:0000256" key="1">
    <source>
        <dbReference type="ARBA" id="ARBA00005165"/>
    </source>
</evidence>
<dbReference type="HAMAP" id="MF_00097">
    <property type="entry name" value="TMP_synthase"/>
    <property type="match status" value="1"/>
</dbReference>
<dbReference type="InterPro" id="IPR022998">
    <property type="entry name" value="ThiamineP_synth_TenI"/>
</dbReference>